<dbReference type="SUPFAM" id="SSF54913">
    <property type="entry name" value="GlnB-like"/>
    <property type="match status" value="1"/>
</dbReference>
<dbReference type="EMBL" id="LDTE01000041">
    <property type="protein sequence ID" value="KTW00132.1"/>
    <property type="molecule type" value="Genomic_DNA"/>
</dbReference>
<sequence length="100" mass="11048">MVTCAASSQGEAAAIATVLVERRLAACVQAGPIESWYRWDGQVRHDPEIMLHIKTVRGRFAELCEAITALHSYDVPEIIATPIIEGAPTYLAWLREAVRD</sequence>
<reference evidence="2 3" key="1">
    <citation type="journal article" date="2016" name="Front. Microbiol.">
        <title>Genomic Resource of Rice Seed Associated Bacteria.</title>
        <authorList>
            <person name="Midha S."/>
            <person name="Bansal K."/>
            <person name="Sharma S."/>
            <person name="Kumar N."/>
            <person name="Patil P.P."/>
            <person name="Chaudhry V."/>
            <person name="Patil P.B."/>
        </authorList>
    </citation>
    <scope>NUCLEOTIDE SEQUENCE [LARGE SCALE GENOMIC DNA]</scope>
    <source>
        <strain evidence="2 3">SB4</strain>
    </source>
</reference>
<dbReference type="InterPro" id="IPR011322">
    <property type="entry name" value="N-reg_PII-like_a/b"/>
</dbReference>
<evidence type="ECO:0000313" key="3">
    <source>
        <dbReference type="Proteomes" id="UP000074072"/>
    </source>
</evidence>
<dbReference type="Gene3D" id="3.30.70.120">
    <property type="match status" value="1"/>
</dbReference>
<comment type="caution">
    <text evidence="2">The sequence shown here is derived from an EMBL/GenBank/DDBJ whole genome shotgun (WGS) entry which is preliminary data.</text>
</comment>
<proteinExistence type="inferred from homology"/>
<dbReference type="PATRIC" id="fig|33051.4.peg.2273"/>
<dbReference type="Proteomes" id="UP000074072">
    <property type="component" value="Unassembled WGS sequence"/>
</dbReference>
<dbReference type="PANTHER" id="PTHR23419">
    <property type="entry name" value="DIVALENT CATION TOLERANCE CUTA-RELATED"/>
    <property type="match status" value="1"/>
</dbReference>
<dbReference type="InterPro" id="IPR015867">
    <property type="entry name" value="N-reg_PII/ATP_PRibTrfase_C"/>
</dbReference>
<dbReference type="Pfam" id="PF03091">
    <property type="entry name" value="CutA1"/>
    <property type="match status" value="1"/>
</dbReference>
<name>A0A147IWN7_9SPHN</name>
<dbReference type="OrthoDB" id="37622at2"/>
<evidence type="ECO:0000313" key="2">
    <source>
        <dbReference type="EMBL" id="KTW00132.1"/>
    </source>
</evidence>
<dbReference type="GO" id="GO:0005507">
    <property type="term" value="F:copper ion binding"/>
    <property type="evidence" value="ECO:0007669"/>
    <property type="project" value="TreeGrafter"/>
</dbReference>
<accession>A0A147IWN7</accession>
<organism evidence="2 3">
    <name type="scientific">Sphingomonas sanguinis</name>
    <dbReference type="NCBI Taxonomy" id="33051"/>
    <lineage>
        <taxon>Bacteria</taxon>
        <taxon>Pseudomonadati</taxon>
        <taxon>Pseudomonadota</taxon>
        <taxon>Alphaproteobacteria</taxon>
        <taxon>Sphingomonadales</taxon>
        <taxon>Sphingomonadaceae</taxon>
        <taxon>Sphingomonas</taxon>
    </lineage>
</organism>
<dbReference type="AlphaFoldDB" id="A0A147IWN7"/>
<evidence type="ECO:0000256" key="1">
    <source>
        <dbReference type="ARBA" id="ARBA00010169"/>
    </source>
</evidence>
<dbReference type="GO" id="GO:0010038">
    <property type="term" value="P:response to metal ion"/>
    <property type="evidence" value="ECO:0007669"/>
    <property type="project" value="InterPro"/>
</dbReference>
<dbReference type="PANTHER" id="PTHR23419:SF8">
    <property type="entry name" value="FI09726P"/>
    <property type="match status" value="1"/>
</dbReference>
<dbReference type="InterPro" id="IPR004323">
    <property type="entry name" value="Ion_tolerance_CutA"/>
</dbReference>
<protein>
    <submittedName>
        <fullName evidence="2">Cation tolerance protein CutA</fullName>
    </submittedName>
</protein>
<comment type="similarity">
    <text evidence="1">Belongs to the CutA family.</text>
</comment>
<gene>
    <name evidence="2" type="ORF">SB4_07850</name>
</gene>